<feature type="region of interest" description="Disordered" evidence="1">
    <location>
        <begin position="1"/>
        <end position="39"/>
    </location>
</feature>
<reference evidence="2" key="1">
    <citation type="journal article" date="2021" name="Nat. Commun.">
        <title>Genetic determinants of endophytism in the Arabidopsis root mycobiome.</title>
        <authorList>
            <person name="Mesny F."/>
            <person name="Miyauchi S."/>
            <person name="Thiergart T."/>
            <person name="Pickel B."/>
            <person name="Atanasova L."/>
            <person name="Karlsson M."/>
            <person name="Huettel B."/>
            <person name="Barry K.W."/>
            <person name="Haridas S."/>
            <person name="Chen C."/>
            <person name="Bauer D."/>
            <person name="Andreopoulos W."/>
            <person name="Pangilinan J."/>
            <person name="LaButti K."/>
            <person name="Riley R."/>
            <person name="Lipzen A."/>
            <person name="Clum A."/>
            <person name="Drula E."/>
            <person name="Henrissat B."/>
            <person name="Kohler A."/>
            <person name="Grigoriev I.V."/>
            <person name="Martin F.M."/>
            <person name="Hacquard S."/>
        </authorList>
    </citation>
    <scope>NUCLEOTIDE SEQUENCE</scope>
    <source>
        <strain evidence="2">MPI-SDFR-AT-0120</strain>
    </source>
</reference>
<feature type="compositionally biased region" description="Basic and acidic residues" evidence="1">
    <location>
        <begin position="190"/>
        <end position="218"/>
    </location>
</feature>
<feature type="compositionally biased region" description="Polar residues" evidence="1">
    <location>
        <begin position="88"/>
        <end position="100"/>
    </location>
</feature>
<evidence type="ECO:0000313" key="2">
    <source>
        <dbReference type="EMBL" id="KAH7093558.1"/>
    </source>
</evidence>
<feature type="compositionally biased region" description="Polar residues" evidence="1">
    <location>
        <begin position="69"/>
        <end position="81"/>
    </location>
</feature>
<feature type="compositionally biased region" description="Low complexity" evidence="1">
    <location>
        <begin position="107"/>
        <end position="132"/>
    </location>
</feature>
<sequence length="218" mass="23430">MALNTADQNSSTDSSLQTMASPPPLSLQEPDTSAPFPNFDFAYEEPLYTEINIPLPRLPSPSRTSLQRTTPQSNSPVQPTLSSSSSSRPTTGAKTQTSSHNRSRAKSLSSFPLFRSRSSSTSTQTSASTCATEPWPRVRPAHVKNREVAAAMDLRHQSKRGRSSTIDALAVVPAVLVLSAELFTPGTGESEEKGRDGKGSSEGRRKDSGVGRWVDAVR</sequence>
<gene>
    <name evidence="2" type="ORF">FB567DRAFT_176104</name>
</gene>
<accession>A0A8K0W3L0</accession>
<feature type="region of interest" description="Disordered" evidence="1">
    <location>
        <begin position="53"/>
        <end position="142"/>
    </location>
</feature>
<dbReference type="OrthoDB" id="3799784at2759"/>
<keyword evidence="3" id="KW-1185">Reference proteome</keyword>
<dbReference type="Proteomes" id="UP000813461">
    <property type="component" value="Unassembled WGS sequence"/>
</dbReference>
<feature type="compositionally biased region" description="Polar residues" evidence="1">
    <location>
        <begin position="1"/>
        <end position="20"/>
    </location>
</feature>
<feature type="region of interest" description="Disordered" evidence="1">
    <location>
        <begin position="182"/>
        <end position="218"/>
    </location>
</feature>
<dbReference type="EMBL" id="JAGMVJ010000002">
    <property type="protein sequence ID" value="KAH7093558.1"/>
    <property type="molecule type" value="Genomic_DNA"/>
</dbReference>
<protein>
    <submittedName>
        <fullName evidence="2">Uncharacterized protein</fullName>
    </submittedName>
</protein>
<proteinExistence type="predicted"/>
<evidence type="ECO:0000256" key="1">
    <source>
        <dbReference type="SAM" id="MobiDB-lite"/>
    </source>
</evidence>
<organism evidence="2 3">
    <name type="scientific">Paraphoma chrysanthemicola</name>
    <dbReference type="NCBI Taxonomy" id="798071"/>
    <lineage>
        <taxon>Eukaryota</taxon>
        <taxon>Fungi</taxon>
        <taxon>Dikarya</taxon>
        <taxon>Ascomycota</taxon>
        <taxon>Pezizomycotina</taxon>
        <taxon>Dothideomycetes</taxon>
        <taxon>Pleosporomycetidae</taxon>
        <taxon>Pleosporales</taxon>
        <taxon>Pleosporineae</taxon>
        <taxon>Phaeosphaeriaceae</taxon>
        <taxon>Paraphoma</taxon>
    </lineage>
</organism>
<evidence type="ECO:0000313" key="3">
    <source>
        <dbReference type="Proteomes" id="UP000813461"/>
    </source>
</evidence>
<dbReference type="AlphaFoldDB" id="A0A8K0W3L0"/>
<comment type="caution">
    <text evidence="2">The sequence shown here is derived from an EMBL/GenBank/DDBJ whole genome shotgun (WGS) entry which is preliminary data.</text>
</comment>
<name>A0A8K0W3L0_9PLEO</name>